<dbReference type="InterPro" id="IPR005074">
    <property type="entry name" value="Peptidase_C39"/>
</dbReference>
<comment type="caution">
    <text evidence="2">The sequence shown here is derived from an EMBL/GenBank/DDBJ whole genome shotgun (WGS) entry which is preliminary data.</text>
</comment>
<reference evidence="2 3" key="1">
    <citation type="submission" date="2024-09" db="EMBL/GenBank/DDBJ databases">
        <authorList>
            <person name="Sun Q."/>
            <person name="Mori K."/>
        </authorList>
    </citation>
    <scope>NUCLEOTIDE SEQUENCE [LARGE SCALE GENOMIC DNA]</scope>
    <source>
        <strain evidence="2 3">NCAIM B.02415</strain>
    </source>
</reference>
<dbReference type="Gene3D" id="3.90.70.10">
    <property type="entry name" value="Cysteine proteinases"/>
    <property type="match status" value="1"/>
</dbReference>
<proteinExistence type="predicted"/>
<evidence type="ECO:0000259" key="1">
    <source>
        <dbReference type="PROSITE" id="PS50990"/>
    </source>
</evidence>
<dbReference type="EMBL" id="JBHLTS010000017">
    <property type="protein sequence ID" value="MFC0513600.1"/>
    <property type="molecule type" value="Genomic_DNA"/>
</dbReference>
<evidence type="ECO:0000313" key="3">
    <source>
        <dbReference type="Proteomes" id="UP001589828"/>
    </source>
</evidence>
<dbReference type="Proteomes" id="UP001589828">
    <property type="component" value="Unassembled WGS sequence"/>
</dbReference>
<gene>
    <name evidence="2" type="ORF">ACFFGT_05285</name>
</gene>
<name>A0ABV6L1I6_9SPHI</name>
<dbReference type="RefSeq" id="WP_377021465.1">
    <property type="nucleotide sequence ID" value="NZ_JBHLTS010000017.1"/>
</dbReference>
<dbReference type="PROSITE" id="PS50990">
    <property type="entry name" value="PEPTIDASE_C39"/>
    <property type="match status" value="1"/>
</dbReference>
<accession>A0ABV6L1I6</accession>
<sequence>MVNTEYVLVQLINELNAAIDVQDICNDFNSHPEYPSLLSFTETLKKWGINNHASKISFTELNTLQPPFIVCVPGKVTEYVLVSAITADTIELSNKTYRKDSISLKSFEEKYGGDGIVLVIDKKAAAKLKKRRGNKLKAELPGNKPPGIFNTKPLLQRSPTWILVQATGCL</sequence>
<keyword evidence="3" id="KW-1185">Reference proteome</keyword>
<organism evidence="2 3">
    <name type="scientific">Mucilaginibacter angelicae</name>
    <dbReference type="NCBI Taxonomy" id="869718"/>
    <lineage>
        <taxon>Bacteria</taxon>
        <taxon>Pseudomonadati</taxon>
        <taxon>Bacteroidota</taxon>
        <taxon>Sphingobacteriia</taxon>
        <taxon>Sphingobacteriales</taxon>
        <taxon>Sphingobacteriaceae</taxon>
        <taxon>Mucilaginibacter</taxon>
    </lineage>
</organism>
<feature type="domain" description="Peptidase C39" evidence="1">
    <location>
        <begin position="3"/>
        <end position="118"/>
    </location>
</feature>
<dbReference type="Pfam" id="PF03412">
    <property type="entry name" value="Peptidase_C39"/>
    <property type="match status" value="1"/>
</dbReference>
<evidence type="ECO:0000313" key="2">
    <source>
        <dbReference type="EMBL" id="MFC0513600.1"/>
    </source>
</evidence>
<protein>
    <submittedName>
        <fullName evidence="2">Cysteine peptidase family C39 domain-containing protein</fullName>
    </submittedName>
</protein>